<evidence type="ECO:0000313" key="2">
    <source>
        <dbReference type="Proteomes" id="UP000465812"/>
    </source>
</evidence>
<accession>A0ABM7JR63</accession>
<name>A0ABM7JR63_MYCNT</name>
<evidence type="ECO:0008006" key="3">
    <source>
        <dbReference type="Google" id="ProtNLM"/>
    </source>
</evidence>
<organism evidence="1 2">
    <name type="scientific">Mycobacterium mantenii</name>
    <dbReference type="NCBI Taxonomy" id="560555"/>
    <lineage>
        <taxon>Bacteria</taxon>
        <taxon>Bacillati</taxon>
        <taxon>Actinomycetota</taxon>
        <taxon>Actinomycetes</taxon>
        <taxon>Mycobacteriales</taxon>
        <taxon>Mycobacteriaceae</taxon>
        <taxon>Mycobacterium</taxon>
        <taxon>Mycobacterium avium complex (MAC)</taxon>
    </lineage>
</organism>
<keyword evidence="2" id="KW-1185">Reference proteome</keyword>
<dbReference type="EMBL" id="AP022590">
    <property type="protein sequence ID" value="BBY38053.1"/>
    <property type="molecule type" value="Genomic_DNA"/>
</dbReference>
<gene>
    <name evidence="1" type="ORF">MMAN_21870</name>
</gene>
<proteinExistence type="predicted"/>
<sequence>MLAPPAVADSVVVLQDAVASLRSGTSCGPLRYSPVVEQAADIVNKSTSDYLDNNATHVPIADPLPGLKDLGYGGNKAVLLQGAHKNEASAIKGALLQGYNAFPDCSYTDFGASIVRNENTGYNLVSLVLAGG</sequence>
<evidence type="ECO:0000313" key="1">
    <source>
        <dbReference type="EMBL" id="BBY38053.1"/>
    </source>
</evidence>
<protein>
    <recommendedName>
        <fullName evidence="3">Cutinase</fullName>
    </recommendedName>
</protein>
<reference evidence="1 2" key="1">
    <citation type="journal article" date="2019" name="Emerg. Microbes Infect.">
        <title>Comprehensive subspecies identification of 175 nontuberculous mycobacteria species based on 7547 genomic profiles.</title>
        <authorList>
            <person name="Matsumoto Y."/>
            <person name="Kinjo T."/>
            <person name="Motooka D."/>
            <person name="Nabeya D."/>
            <person name="Jung N."/>
            <person name="Uechi K."/>
            <person name="Horii T."/>
            <person name="Iida T."/>
            <person name="Fujita J."/>
            <person name="Nakamura S."/>
        </authorList>
    </citation>
    <scope>NUCLEOTIDE SEQUENCE [LARGE SCALE GENOMIC DNA]</scope>
    <source>
        <strain evidence="1 2">JCM 18113</strain>
    </source>
</reference>
<dbReference type="Proteomes" id="UP000465812">
    <property type="component" value="Chromosome"/>
</dbReference>